<evidence type="ECO:0000256" key="9">
    <source>
        <dbReference type="SAM" id="Phobius"/>
    </source>
</evidence>
<feature type="domain" description="Peptidase M16 C-terminal" evidence="11">
    <location>
        <begin position="217"/>
        <end position="392"/>
    </location>
</feature>
<feature type="domain" description="Peptidase M16 C-terminal" evidence="11">
    <location>
        <begin position="783"/>
        <end position="1017"/>
    </location>
</feature>
<proteinExistence type="inferred from homology"/>
<evidence type="ECO:0000256" key="2">
    <source>
        <dbReference type="ARBA" id="ARBA00022670"/>
    </source>
</evidence>
<reference evidence="12 13" key="1">
    <citation type="journal article" date="2010" name="Nature">
        <title>The Ectocarpus genome and the independent evolution of multicellularity in brown algae.</title>
        <authorList>
            <person name="Cock J.M."/>
            <person name="Sterck L."/>
            <person name="Rouze P."/>
            <person name="Scornet D."/>
            <person name="Allen A.E."/>
            <person name="Amoutzias G."/>
            <person name="Anthouard V."/>
            <person name="Artiguenave F."/>
            <person name="Aury J.M."/>
            <person name="Badger J.H."/>
            <person name="Beszteri B."/>
            <person name="Billiau K."/>
            <person name="Bonnet E."/>
            <person name="Bothwell J.H."/>
            <person name="Bowler C."/>
            <person name="Boyen C."/>
            <person name="Brownlee C."/>
            <person name="Carrano C.J."/>
            <person name="Charrier B."/>
            <person name="Cho G.Y."/>
            <person name="Coelho S.M."/>
            <person name="Collen J."/>
            <person name="Corre E."/>
            <person name="Da Silva C."/>
            <person name="Delage L."/>
            <person name="Delaroque N."/>
            <person name="Dittami S.M."/>
            <person name="Doulbeau S."/>
            <person name="Elias M."/>
            <person name="Farnham G."/>
            <person name="Gachon C.M."/>
            <person name="Gschloessl B."/>
            <person name="Heesch S."/>
            <person name="Jabbari K."/>
            <person name="Jubin C."/>
            <person name="Kawai H."/>
            <person name="Kimura K."/>
            <person name="Kloareg B."/>
            <person name="Kupper F.C."/>
            <person name="Lang D."/>
            <person name="Le Bail A."/>
            <person name="Leblanc C."/>
            <person name="Lerouge P."/>
            <person name="Lohr M."/>
            <person name="Lopez P.J."/>
            <person name="Martens C."/>
            <person name="Maumus F."/>
            <person name="Michel G."/>
            <person name="Miranda-Saavedra D."/>
            <person name="Morales J."/>
            <person name="Moreau H."/>
            <person name="Motomura T."/>
            <person name="Nagasato C."/>
            <person name="Napoli C.A."/>
            <person name="Nelson D.R."/>
            <person name="Nyvall-Collen P."/>
            <person name="Peters A.F."/>
            <person name="Pommier C."/>
            <person name="Potin P."/>
            <person name="Poulain J."/>
            <person name="Quesneville H."/>
            <person name="Read B."/>
            <person name="Rensing S.A."/>
            <person name="Ritter A."/>
            <person name="Rousvoal S."/>
            <person name="Samanta M."/>
            <person name="Samson G."/>
            <person name="Schroeder D.C."/>
            <person name="Segurens B."/>
            <person name="Strittmatter M."/>
            <person name="Tonon T."/>
            <person name="Tregear J.W."/>
            <person name="Valentin K."/>
            <person name="von Dassow P."/>
            <person name="Yamagishi T."/>
            <person name="Van de Peer Y."/>
            <person name="Wincker P."/>
        </authorList>
    </citation>
    <scope>NUCLEOTIDE SEQUENCE [LARGE SCALE GENOMIC DNA]</scope>
    <source>
        <strain evidence="13">Ec32 / CCAP1310/4</strain>
    </source>
</reference>
<dbReference type="OMA" id="DVINEWM"/>
<accession>D7FUN6</accession>
<sequence>MEELQKHTHDGTEGADARVGEAGPAAVQAKTAASKGARDPEPVSFDPGADVPFDKATLRGELANGMEYYVRANRHPRERAELRIVIKVGSVMETEQERGVAHLIEHLAFRASRTCPQEFDLVKELESHGIKFGAHQNAYTSFEETVYELHVPADQPVLLERSLRVLRQLALEVRLSDDDVERERSIVVEEWRQGRGCAQRATEDFFKLVVKGRTVPPETVRAFYARHYHPERMAVVAVGDFEDGGKGVVELVKGVFEGCSRGDTKEAPPVGVPSHYDVRAAVFADSEATSSSMVLEPALPLTTHDHYRREVTEDLFHACLNARLSKTAMRDRPPFLTASSSTPVTVATLSTVQLMVTALDGALPRAMRAVLTEVHRIKVHGFSDREVSIAKKNHLAEIRGEWVARDQTDSNNLCSDYVEHFLRRNPAPGIDWEAGVLAPLLETVGTGDVNEVAERLACLQNWLSETLPQSLSSAAAASPFRGSFLGSVFPFLEGKKRIRFGGDSPARGGDGATATLPAAGGGTGGVPTKEDLLEVMGRFEERGGGGGVGRGRMGSWERVREWSHDRWGEPLEVEDLLPDYLAVGDRPAEPAAGWSPVKVLGPGDGEIQVHEIILPNGMQVSYKVTDFCDDEVLFSGIAHGGRTELCADRAPSALMSVTVAEELGIFGVKPSKAMDMLTGKRVSLGLSIEAYDREASGSCAAADLEAALQLLHLLFVAELRWDEGRLETVLSYVEEHVRNQDKDPQERLMGLINQVNTQGHPFYAPPSLSLLSKVDPRWAAAYFKSQFRHPEAFRFVFVGTLDPAEAVPLMHKYLGSIPVPKSWAANGGVPADPLTSQHVAGAPQPPVGSAAEGHDSSRGPSVVRPWEEPIRTRRDVTTLDVQFPPNKVVKVVRVPMGDPYAVSTMTFPVALGGPRHPTHAERLRDNILIQFASSVLETRLNEVLRFTLGRTYGVSVQDSFLSAPPMLREDQPLPGTVMITLSCEPQELPLLRATTLSEIKRLQQSGPREDEIRGAVEADRRDSETAERTNAYWLHTLSMQYHTPRYQGDISKAYTQLMACRTEVRASLSPEVLREAYVHFFGDLQRRTEVSLLPQRRWKTAGRYAAVGALAAGVVAVGAMAVTQSGRRAAGSRTTR</sequence>
<keyword evidence="9" id="KW-0472">Membrane</keyword>
<dbReference type="GO" id="GO:0046872">
    <property type="term" value="F:metal ion binding"/>
    <property type="evidence" value="ECO:0007669"/>
    <property type="project" value="UniProtKB-KW"/>
</dbReference>
<evidence type="ECO:0000256" key="5">
    <source>
        <dbReference type="ARBA" id="ARBA00022833"/>
    </source>
</evidence>
<dbReference type="InterPro" id="IPR050626">
    <property type="entry name" value="Peptidase_M16"/>
</dbReference>
<dbReference type="OrthoDB" id="204831at2759"/>
<feature type="transmembrane region" description="Helical" evidence="9">
    <location>
        <begin position="1104"/>
        <end position="1123"/>
    </location>
</feature>
<feature type="domain" description="Peptidase M16 N-terminal" evidence="10">
    <location>
        <begin position="72"/>
        <end position="192"/>
    </location>
</feature>
<dbReference type="GO" id="GO:0004222">
    <property type="term" value="F:metalloendopeptidase activity"/>
    <property type="evidence" value="ECO:0007669"/>
    <property type="project" value="InterPro"/>
</dbReference>
<evidence type="ECO:0000259" key="11">
    <source>
        <dbReference type="Pfam" id="PF05193"/>
    </source>
</evidence>
<evidence type="ECO:0000256" key="4">
    <source>
        <dbReference type="ARBA" id="ARBA00022801"/>
    </source>
</evidence>
<feature type="region of interest" description="Disordered" evidence="8">
    <location>
        <begin position="1"/>
        <end position="51"/>
    </location>
</feature>
<feature type="region of interest" description="Disordered" evidence="8">
    <location>
        <begin position="502"/>
        <end position="527"/>
    </location>
</feature>
<comment type="similarity">
    <text evidence="1 7">Belongs to the peptidase M16 family.</text>
</comment>
<dbReference type="Pfam" id="PF00675">
    <property type="entry name" value="Peptidase_M16"/>
    <property type="match status" value="1"/>
</dbReference>
<dbReference type="EMBL" id="FN649752">
    <property type="protein sequence ID" value="CBJ31680.1"/>
    <property type="molecule type" value="Genomic_DNA"/>
</dbReference>
<evidence type="ECO:0000256" key="7">
    <source>
        <dbReference type="RuleBase" id="RU004447"/>
    </source>
</evidence>
<keyword evidence="5" id="KW-0862">Zinc</keyword>
<gene>
    <name evidence="12" type="ORF">Esi_0274_0006</name>
</gene>
<feature type="compositionally biased region" description="Basic and acidic residues" evidence="8">
    <location>
        <begin position="1"/>
        <end position="19"/>
    </location>
</feature>
<name>D7FUN6_ECTSI</name>
<keyword evidence="2" id="KW-0645">Protease</keyword>
<evidence type="ECO:0000256" key="3">
    <source>
        <dbReference type="ARBA" id="ARBA00022723"/>
    </source>
</evidence>
<dbReference type="InterPro" id="IPR007863">
    <property type="entry name" value="Peptidase_M16_C"/>
</dbReference>
<organism evidence="12 13">
    <name type="scientific">Ectocarpus siliculosus</name>
    <name type="common">Brown alga</name>
    <name type="synonym">Conferva siliculosa</name>
    <dbReference type="NCBI Taxonomy" id="2880"/>
    <lineage>
        <taxon>Eukaryota</taxon>
        <taxon>Sar</taxon>
        <taxon>Stramenopiles</taxon>
        <taxon>Ochrophyta</taxon>
        <taxon>PX clade</taxon>
        <taxon>Phaeophyceae</taxon>
        <taxon>Ectocarpales</taxon>
        <taxon>Ectocarpaceae</taxon>
        <taxon>Ectocarpus</taxon>
    </lineage>
</organism>
<dbReference type="InterPro" id="IPR011249">
    <property type="entry name" value="Metalloenz_LuxS/M16"/>
</dbReference>
<keyword evidence="13" id="KW-1185">Reference proteome</keyword>
<keyword evidence="9" id="KW-0812">Transmembrane</keyword>
<evidence type="ECO:0000313" key="13">
    <source>
        <dbReference type="Proteomes" id="UP000002630"/>
    </source>
</evidence>
<dbReference type="EMBL" id="FN648458">
    <property type="protein sequence ID" value="CBJ31680.1"/>
    <property type="molecule type" value="Genomic_DNA"/>
</dbReference>
<keyword evidence="3" id="KW-0479">Metal-binding</keyword>
<evidence type="ECO:0000256" key="8">
    <source>
        <dbReference type="SAM" id="MobiDB-lite"/>
    </source>
</evidence>
<evidence type="ECO:0000256" key="6">
    <source>
        <dbReference type="ARBA" id="ARBA00023049"/>
    </source>
</evidence>
<dbReference type="Gene3D" id="3.30.830.10">
    <property type="entry name" value="Metalloenzyme, LuxS/M16 peptidase-like"/>
    <property type="match status" value="4"/>
</dbReference>
<dbReference type="InterPro" id="IPR001431">
    <property type="entry name" value="Pept_M16_Zn_BS"/>
</dbReference>
<dbReference type="GO" id="GO:0006508">
    <property type="term" value="P:proteolysis"/>
    <property type="evidence" value="ECO:0007669"/>
    <property type="project" value="UniProtKB-KW"/>
</dbReference>
<dbReference type="STRING" id="2880.D7FUN6"/>
<keyword evidence="6" id="KW-0482">Metalloprotease</keyword>
<protein>
    <submittedName>
        <fullName evidence="12">Uncharacterized protein</fullName>
    </submittedName>
</protein>
<evidence type="ECO:0000256" key="1">
    <source>
        <dbReference type="ARBA" id="ARBA00007261"/>
    </source>
</evidence>
<dbReference type="SUPFAM" id="SSF63411">
    <property type="entry name" value="LuxS/MPP-like metallohydrolase"/>
    <property type="match status" value="3"/>
</dbReference>
<keyword evidence="4" id="KW-0378">Hydrolase</keyword>
<feature type="region of interest" description="Disordered" evidence="8">
    <location>
        <begin position="828"/>
        <end position="863"/>
    </location>
</feature>
<dbReference type="PROSITE" id="PS00143">
    <property type="entry name" value="INSULINASE"/>
    <property type="match status" value="1"/>
</dbReference>
<dbReference type="PANTHER" id="PTHR43690:SF34">
    <property type="entry name" value="ZINC PROTEASE PQQL-LIKE"/>
    <property type="match status" value="1"/>
</dbReference>
<keyword evidence="9" id="KW-1133">Transmembrane helix</keyword>
<dbReference type="InParanoid" id="D7FUN6"/>
<dbReference type="Proteomes" id="UP000002630">
    <property type="component" value="Linkage Group LG27"/>
</dbReference>
<dbReference type="Pfam" id="PF05193">
    <property type="entry name" value="Peptidase_M16_C"/>
    <property type="match status" value="2"/>
</dbReference>
<dbReference type="PANTHER" id="PTHR43690">
    <property type="entry name" value="NARDILYSIN"/>
    <property type="match status" value="1"/>
</dbReference>
<dbReference type="InterPro" id="IPR011765">
    <property type="entry name" value="Pept_M16_N"/>
</dbReference>
<dbReference type="eggNOG" id="KOG0959">
    <property type="taxonomic scope" value="Eukaryota"/>
</dbReference>
<evidence type="ECO:0000313" key="12">
    <source>
        <dbReference type="EMBL" id="CBJ31680.1"/>
    </source>
</evidence>
<evidence type="ECO:0000259" key="10">
    <source>
        <dbReference type="Pfam" id="PF00675"/>
    </source>
</evidence>
<dbReference type="AlphaFoldDB" id="D7FUN6"/>